<evidence type="ECO:0000313" key="1">
    <source>
        <dbReference type="EMBL" id="GAI83471.1"/>
    </source>
</evidence>
<comment type="caution">
    <text evidence="1">The sequence shown here is derived from an EMBL/GenBank/DDBJ whole genome shotgun (WGS) entry which is preliminary data.</text>
</comment>
<proteinExistence type="predicted"/>
<accession>X1SWI9</accession>
<dbReference type="EMBL" id="BARW01006997">
    <property type="protein sequence ID" value="GAI83471.1"/>
    <property type="molecule type" value="Genomic_DNA"/>
</dbReference>
<evidence type="ECO:0008006" key="2">
    <source>
        <dbReference type="Google" id="ProtNLM"/>
    </source>
</evidence>
<sequence length="111" mass="12177">MNFAHFEIADGRITGIKADNPELMIAIASLDNKNQPMCEQCLIKDLCSGGCLGSQLETTGDLFSPIPTVCRLEHAKIQAMVNTYKKLGLFESICNQVTPEKKYALEAIANE</sequence>
<protein>
    <recommendedName>
        <fullName evidence="2">4Fe4S-binding SPASM domain-containing protein</fullName>
    </recommendedName>
</protein>
<dbReference type="AlphaFoldDB" id="X1SWI9"/>
<reference evidence="1" key="1">
    <citation type="journal article" date="2014" name="Front. Microbiol.">
        <title>High frequency of phylogenetically diverse reductive dehalogenase-homologous genes in deep subseafloor sedimentary metagenomes.</title>
        <authorList>
            <person name="Kawai M."/>
            <person name="Futagami T."/>
            <person name="Toyoda A."/>
            <person name="Takaki Y."/>
            <person name="Nishi S."/>
            <person name="Hori S."/>
            <person name="Arai W."/>
            <person name="Tsubouchi T."/>
            <person name="Morono Y."/>
            <person name="Uchiyama I."/>
            <person name="Ito T."/>
            <person name="Fujiyama A."/>
            <person name="Inagaki F."/>
            <person name="Takami H."/>
        </authorList>
    </citation>
    <scope>NUCLEOTIDE SEQUENCE</scope>
    <source>
        <strain evidence="1">Expedition CK06-06</strain>
    </source>
</reference>
<organism evidence="1">
    <name type="scientific">marine sediment metagenome</name>
    <dbReference type="NCBI Taxonomy" id="412755"/>
    <lineage>
        <taxon>unclassified sequences</taxon>
        <taxon>metagenomes</taxon>
        <taxon>ecological metagenomes</taxon>
    </lineage>
</organism>
<name>X1SWI9_9ZZZZ</name>
<gene>
    <name evidence="1" type="ORF">S12H4_14650</name>
</gene>